<keyword evidence="1" id="KW-0403">Intermediate filament</keyword>
<evidence type="ECO:0000256" key="4">
    <source>
        <dbReference type="SAM" id="MobiDB-lite"/>
    </source>
</evidence>
<dbReference type="PANTHER" id="PTHR23239:SF366">
    <property type="entry name" value="KERATIN, TYPE I CYTOSKELETAL 47 KDA"/>
    <property type="match status" value="1"/>
</dbReference>
<dbReference type="InterPro" id="IPR039008">
    <property type="entry name" value="IF_rod_dom"/>
</dbReference>
<accession>A0A8C4PWB7</accession>
<proteinExistence type="predicted"/>
<feature type="region of interest" description="Disordered" evidence="4">
    <location>
        <begin position="438"/>
        <end position="465"/>
    </location>
</feature>
<dbReference type="GeneTree" id="ENSGT00930000151367"/>
<dbReference type="PANTHER" id="PTHR23239">
    <property type="entry name" value="INTERMEDIATE FILAMENT"/>
    <property type="match status" value="1"/>
</dbReference>
<organism evidence="6 7">
    <name type="scientific">Eptatretus burgeri</name>
    <name type="common">Inshore hagfish</name>
    <dbReference type="NCBI Taxonomy" id="7764"/>
    <lineage>
        <taxon>Eukaryota</taxon>
        <taxon>Metazoa</taxon>
        <taxon>Chordata</taxon>
        <taxon>Craniata</taxon>
        <taxon>Vertebrata</taxon>
        <taxon>Cyclostomata</taxon>
        <taxon>Myxini</taxon>
        <taxon>Myxiniformes</taxon>
        <taxon>Myxinidae</taxon>
        <taxon>Eptatretinae</taxon>
        <taxon>Eptatretus</taxon>
    </lineage>
</organism>
<protein>
    <recommendedName>
        <fullName evidence="5">IF rod domain-containing protein</fullName>
    </recommendedName>
</protein>
<feature type="coiled-coil region" evidence="3">
    <location>
        <begin position="170"/>
        <end position="197"/>
    </location>
</feature>
<sequence>MASHSSVSYRSVRTGGSSTMIGTSGYGGSSSSRAMGLGMGATGLSMGGGSFRVGSAGIGGMGISSGIGGMGISSRAVGMSASGGAASGGAGGLVSGGVPMLSYGGGAGGGYFGGVSPGIMASPAFTAGRAITSAGMSGVVGTLGPAGGIVPSLVSRDEVKNILGTLNQRLASYVDKVRQLTIENETLEEELKNLTGGAPISPDATVNLENETQVTEMLTEVSNLTLEGVRLEIDVDHLRATDLEAANDMRVDLESKFKFYTEELTFQKKTQKEELNTLKQQFGRLGPAQTSVIELDNEQLYHQDEAQVYHPRRGSNQGEIRRYQRHLEGGKFPLRRLCLVCQWQPAWRDQVRTAMADDFAQATVVRRGTVGGASSIGAGYGAISGSYSTGVGAGYNAGVASGYSGAASVGGGYSGGTSAVMEGGSSGGSALIGGQTTYSRSSMKRSSSTMSASGSSSGGYGASGHDTAIILQQ</sequence>
<feature type="domain" description="IF rod" evidence="5">
    <location>
        <begin position="159"/>
        <end position="473"/>
    </location>
</feature>
<reference evidence="6" key="2">
    <citation type="submission" date="2025-09" db="UniProtKB">
        <authorList>
            <consortium name="Ensembl"/>
        </authorList>
    </citation>
    <scope>IDENTIFICATION</scope>
</reference>
<keyword evidence="2 3" id="KW-0175">Coiled coil</keyword>
<evidence type="ECO:0000256" key="3">
    <source>
        <dbReference type="SAM" id="Coils"/>
    </source>
</evidence>
<evidence type="ECO:0000313" key="6">
    <source>
        <dbReference type="Ensembl" id="ENSEBUP00000000410.1"/>
    </source>
</evidence>
<feature type="coiled-coil region" evidence="3">
    <location>
        <begin position="243"/>
        <end position="281"/>
    </location>
</feature>
<dbReference type="OMA" id="XLGELQT"/>
<dbReference type="PROSITE" id="PS51842">
    <property type="entry name" value="IF_ROD_2"/>
    <property type="match status" value="1"/>
</dbReference>
<evidence type="ECO:0000256" key="2">
    <source>
        <dbReference type="ARBA" id="ARBA00023054"/>
    </source>
</evidence>
<reference evidence="6" key="1">
    <citation type="submission" date="2025-08" db="UniProtKB">
        <authorList>
            <consortium name="Ensembl"/>
        </authorList>
    </citation>
    <scope>IDENTIFICATION</scope>
</reference>
<dbReference type="Proteomes" id="UP000694388">
    <property type="component" value="Unplaced"/>
</dbReference>
<dbReference type="Gene3D" id="1.20.5.1160">
    <property type="entry name" value="Vasodilator-stimulated phosphoprotein"/>
    <property type="match status" value="1"/>
</dbReference>
<evidence type="ECO:0000259" key="5">
    <source>
        <dbReference type="PROSITE" id="PS51842"/>
    </source>
</evidence>
<dbReference type="SUPFAM" id="SSF64593">
    <property type="entry name" value="Intermediate filament protein, coiled coil region"/>
    <property type="match status" value="1"/>
</dbReference>
<evidence type="ECO:0000313" key="7">
    <source>
        <dbReference type="Proteomes" id="UP000694388"/>
    </source>
</evidence>
<dbReference type="Ensembl" id="ENSEBUT00000000707.1">
    <property type="protein sequence ID" value="ENSEBUP00000000410.1"/>
    <property type="gene ID" value="ENSEBUG00000000530.1"/>
</dbReference>
<evidence type="ECO:0000256" key="1">
    <source>
        <dbReference type="ARBA" id="ARBA00022754"/>
    </source>
</evidence>
<feature type="compositionally biased region" description="Low complexity" evidence="4">
    <location>
        <begin position="438"/>
        <end position="455"/>
    </location>
</feature>
<dbReference type="GO" id="GO:0005198">
    <property type="term" value="F:structural molecule activity"/>
    <property type="evidence" value="ECO:0007669"/>
    <property type="project" value="InterPro"/>
</dbReference>
<dbReference type="GO" id="GO:0005882">
    <property type="term" value="C:intermediate filament"/>
    <property type="evidence" value="ECO:0007669"/>
    <property type="project" value="UniProtKB-KW"/>
</dbReference>
<dbReference type="AlphaFoldDB" id="A0A8C4PWB7"/>
<name>A0A8C4PWB7_EPTBU</name>
<dbReference type="InterPro" id="IPR002957">
    <property type="entry name" value="Keratin_I"/>
</dbReference>
<keyword evidence="7" id="KW-1185">Reference proteome</keyword>